<keyword evidence="3" id="KW-0732">Signal</keyword>
<dbReference type="Gene3D" id="2.60.40.10">
    <property type="entry name" value="Immunoglobulins"/>
    <property type="match status" value="1"/>
</dbReference>
<name>A0ABP9PF20_9ACTN</name>
<evidence type="ECO:0000313" key="5">
    <source>
        <dbReference type="Proteomes" id="UP001500221"/>
    </source>
</evidence>
<dbReference type="SUPFAM" id="SSF49503">
    <property type="entry name" value="Cupredoxins"/>
    <property type="match status" value="1"/>
</dbReference>
<feature type="signal peptide" evidence="3">
    <location>
        <begin position="1"/>
        <end position="29"/>
    </location>
</feature>
<dbReference type="InterPro" id="IPR028871">
    <property type="entry name" value="BlueCu_1_BS"/>
</dbReference>
<comment type="caution">
    <text evidence="4">The sequence shown here is derived from an EMBL/GenBank/DDBJ whole genome shotgun (WGS) entry which is preliminary data.</text>
</comment>
<keyword evidence="2" id="KW-0186">Copper</keyword>
<dbReference type="InterPro" id="IPR013783">
    <property type="entry name" value="Ig-like_fold"/>
</dbReference>
<organism evidence="4 5">
    <name type="scientific">Nocardioides marinquilinus</name>
    <dbReference type="NCBI Taxonomy" id="1210400"/>
    <lineage>
        <taxon>Bacteria</taxon>
        <taxon>Bacillati</taxon>
        <taxon>Actinomycetota</taxon>
        <taxon>Actinomycetes</taxon>
        <taxon>Propionibacteriales</taxon>
        <taxon>Nocardioidaceae</taxon>
        <taxon>Nocardioides</taxon>
    </lineage>
</organism>
<sequence>MTRTIRARVLALGAAAAVTVGGLAVAAQAAPAAPERSAAAATTAVAPADDQAALAQTLTWTADNSTTRYKSAPTEATAGPTTIVFENSLATGNTSGMQHTLTFDTSGGEYNDDVDVNILAYPSDENDGRWEVEVNLTEGTYKFFCSIPGHGQMVGELVVTGGGGDPGEDTTPPVVTASIDGEQDADGSYLGQATVTLDATDEGGSGVETVEYQVDDLGWQPYTEPVVVDEVGDHTIGYRATDAAGNASAEGNDPFTVVAADGPDQTPPEVMAMLHGETNADGAYLGSAEVMLSATDSQSEIASIEYQLDGGDWTTYTDMFSVTEVGDHTLAYRATDAAGNVSEVGEETFTVVEGADDDTTAPVSTASVAGTQDAAYDYVGEVTVTLTATDEGSGVDRVEYRLDDGGWTAYDEPVVVDDLGEHTMQHRAVDLGGNVSEVGTVGFTIVDDAPAPACESPDPSPVVVMGSVGTDVRNRVTSDGSCTIDDLIRDEARWSSHATFMTHVRAVLSGLLEEGYVTGSERTRIVTAADRSDVGKDRNP</sequence>
<accession>A0ABP9PF20</accession>
<evidence type="ECO:0000313" key="4">
    <source>
        <dbReference type="EMBL" id="GAA5145524.1"/>
    </source>
</evidence>
<feature type="chain" id="PRO_5045911907" description="Copper-binding protein" evidence="3">
    <location>
        <begin position="30"/>
        <end position="540"/>
    </location>
</feature>
<protein>
    <recommendedName>
        <fullName evidence="6">Copper-binding protein</fullName>
    </recommendedName>
</protein>
<evidence type="ECO:0000256" key="2">
    <source>
        <dbReference type="ARBA" id="ARBA00023008"/>
    </source>
</evidence>
<dbReference type="InterPro" id="IPR008972">
    <property type="entry name" value="Cupredoxin"/>
</dbReference>
<dbReference type="EMBL" id="BAABKG010000002">
    <property type="protein sequence ID" value="GAA5145524.1"/>
    <property type="molecule type" value="Genomic_DNA"/>
</dbReference>
<dbReference type="RefSeq" id="WP_345456418.1">
    <property type="nucleotide sequence ID" value="NZ_BAABKG010000002.1"/>
</dbReference>
<dbReference type="Gene3D" id="2.60.40.420">
    <property type="entry name" value="Cupredoxins - blue copper proteins"/>
    <property type="match status" value="1"/>
</dbReference>
<evidence type="ECO:0000256" key="1">
    <source>
        <dbReference type="ARBA" id="ARBA00022723"/>
    </source>
</evidence>
<dbReference type="PROSITE" id="PS00196">
    <property type="entry name" value="COPPER_BLUE"/>
    <property type="match status" value="1"/>
</dbReference>
<dbReference type="Proteomes" id="UP001500221">
    <property type="component" value="Unassembled WGS sequence"/>
</dbReference>
<proteinExistence type="predicted"/>
<keyword evidence="1" id="KW-0479">Metal-binding</keyword>
<dbReference type="NCBIfam" id="NF047446">
    <property type="entry name" value="barrel_OmpL47"/>
    <property type="match status" value="3"/>
</dbReference>
<evidence type="ECO:0000256" key="3">
    <source>
        <dbReference type="SAM" id="SignalP"/>
    </source>
</evidence>
<gene>
    <name evidence="4" type="ORF">GCM10023340_15000</name>
</gene>
<keyword evidence="5" id="KW-1185">Reference proteome</keyword>
<dbReference type="InterPro" id="IPR058094">
    <property type="entry name" value="Ig-like_OmpL47-like"/>
</dbReference>
<reference evidence="5" key="1">
    <citation type="journal article" date="2019" name="Int. J. Syst. Evol. Microbiol.">
        <title>The Global Catalogue of Microorganisms (GCM) 10K type strain sequencing project: providing services to taxonomists for standard genome sequencing and annotation.</title>
        <authorList>
            <consortium name="The Broad Institute Genomics Platform"/>
            <consortium name="The Broad Institute Genome Sequencing Center for Infectious Disease"/>
            <person name="Wu L."/>
            <person name="Ma J."/>
        </authorList>
    </citation>
    <scope>NUCLEOTIDE SEQUENCE [LARGE SCALE GENOMIC DNA]</scope>
    <source>
        <strain evidence="5">JCM 18459</strain>
    </source>
</reference>
<evidence type="ECO:0008006" key="6">
    <source>
        <dbReference type="Google" id="ProtNLM"/>
    </source>
</evidence>